<evidence type="ECO:0000313" key="2">
    <source>
        <dbReference type="EMBL" id="QOU22228.1"/>
    </source>
</evidence>
<sequence length="185" mass="21395">MRIIKHNENSVKKRIEYQPEREEFVKHLKPNTFGQQFSPSPREKRNSNISTKELLQPKGPKNIGVLCDVTYHSRKHSHSYSHPGSQPKGGHNHRSSSLRAKSTEITGYSSFNHDRGDAISTFQSRILERSDLIESRKIKKLNMSSKNNEVEESALPARKVLRTEIWEQQCAGETEPKYTNQYTYI</sequence>
<dbReference type="KEGG" id="bbrx:BRETT_002400"/>
<proteinExistence type="predicted"/>
<evidence type="ECO:0000256" key="1">
    <source>
        <dbReference type="SAM" id="MobiDB-lite"/>
    </source>
</evidence>
<name>A0A871REN4_DEKBR</name>
<protein>
    <submittedName>
        <fullName evidence="2">Uncharacterized protein</fullName>
    </submittedName>
</protein>
<gene>
    <name evidence="2" type="ORF">BRETT_002400</name>
</gene>
<dbReference type="GeneID" id="64574324"/>
<reference evidence="2" key="2">
    <citation type="journal article" name="BMC Genomics">
        <title>New genome assemblies reveal patterns of domestication and adaptation across Brettanomyces (Dekkera) species.</title>
        <authorList>
            <person name="Roach M.J."/>
            <person name="Borneman A.R."/>
        </authorList>
    </citation>
    <scope>NUCLEOTIDE SEQUENCE</scope>
    <source>
        <strain evidence="2">UCD 2041</strain>
    </source>
</reference>
<reference evidence="2" key="1">
    <citation type="submission" date="2020-10" db="EMBL/GenBank/DDBJ databases">
        <authorList>
            <person name="Palmer J.M."/>
        </authorList>
    </citation>
    <scope>NUCLEOTIDE SEQUENCE</scope>
    <source>
        <strain evidence="2">UCD 2041</strain>
    </source>
</reference>
<dbReference type="Proteomes" id="UP000663131">
    <property type="component" value="Chromosome 9"/>
</dbReference>
<dbReference type="OrthoDB" id="10288133at2759"/>
<dbReference type="RefSeq" id="XP_041138721.1">
    <property type="nucleotide sequence ID" value="XM_041280930.1"/>
</dbReference>
<organism evidence="2 3">
    <name type="scientific">Dekkera bruxellensis</name>
    <name type="common">Brettanomyces custersii</name>
    <dbReference type="NCBI Taxonomy" id="5007"/>
    <lineage>
        <taxon>Eukaryota</taxon>
        <taxon>Fungi</taxon>
        <taxon>Dikarya</taxon>
        <taxon>Ascomycota</taxon>
        <taxon>Saccharomycotina</taxon>
        <taxon>Pichiomycetes</taxon>
        <taxon>Pichiales</taxon>
        <taxon>Pichiaceae</taxon>
        <taxon>Brettanomyces</taxon>
    </lineage>
</organism>
<feature type="region of interest" description="Disordered" evidence="1">
    <location>
        <begin position="74"/>
        <end position="99"/>
    </location>
</feature>
<dbReference type="AlphaFoldDB" id="A0A871REN4"/>
<feature type="region of interest" description="Disordered" evidence="1">
    <location>
        <begin position="26"/>
        <end position="61"/>
    </location>
</feature>
<accession>A0A871REN4</accession>
<dbReference type="EMBL" id="CP063137">
    <property type="protein sequence ID" value="QOU22228.1"/>
    <property type="molecule type" value="Genomic_DNA"/>
</dbReference>
<evidence type="ECO:0000313" key="3">
    <source>
        <dbReference type="Proteomes" id="UP000663131"/>
    </source>
</evidence>